<dbReference type="SUPFAM" id="SSF55315">
    <property type="entry name" value="L30e-like"/>
    <property type="match status" value="1"/>
</dbReference>
<reference evidence="7" key="2">
    <citation type="submission" date="2011-01" db="EMBL/GenBank/DDBJ databases">
        <title>The complete genome of Deinococcus maricopensis DSM 21211.</title>
        <authorList>
            <consortium name="US DOE Joint Genome Institute (JGI-PGF)"/>
            <person name="Lucas S."/>
            <person name="Copeland A."/>
            <person name="Lapidus A."/>
            <person name="Goodwin L."/>
            <person name="Pitluck S."/>
            <person name="Kyrpides N."/>
            <person name="Mavromatis K."/>
            <person name="Pagani I."/>
            <person name="Ivanova N."/>
            <person name="Ovchinnikova G."/>
            <person name="Zeytun A."/>
            <person name="Detter J.C."/>
            <person name="Han C."/>
            <person name="Land M."/>
            <person name="Hauser L."/>
            <person name="Markowitz V."/>
            <person name="Cheng J.-F."/>
            <person name="Hugenholtz P."/>
            <person name="Woyke T."/>
            <person name="Wu D."/>
            <person name="Pukall R."/>
            <person name="Gehrich-Schroeter G."/>
            <person name="Brambilla E."/>
            <person name="Klenk H.-P."/>
            <person name="Eisen J.A."/>
        </authorList>
    </citation>
    <scope>NUCLEOTIDE SEQUENCE [LARGE SCALE GENOMIC DNA]</scope>
    <source>
        <strain evidence="7">DSM 21211 / LMG 22137 / NRRL B-23946 / LB-34</strain>
    </source>
</reference>
<evidence type="ECO:0000259" key="4">
    <source>
        <dbReference type="Pfam" id="PF00588"/>
    </source>
</evidence>
<gene>
    <name evidence="6" type="ordered locus">Deima_1783</name>
</gene>
<evidence type="ECO:0000313" key="6">
    <source>
        <dbReference type="EMBL" id="ADV67431.1"/>
    </source>
</evidence>
<dbReference type="AlphaFoldDB" id="E8U8P2"/>
<dbReference type="InterPro" id="IPR029026">
    <property type="entry name" value="tRNA_m1G_MTases_N"/>
</dbReference>
<keyword evidence="2 6" id="KW-0489">Methyltransferase</keyword>
<dbReference type="InterPro" id="IPR051259">
    <property type="entry name" value="rRNA_Methyltransferase"/>
</dbReference>
<comment type="similarity">
    <text evidence="1">Belongs to the class IV-like SAM-binding methyltransferase superfamily. RNA methyltransferase TrmH family.</text>
</comment>
<dbReference type="HOGENOM" id="CLU_021322_3_2_0"/>
<dbReference type="GO" id="GO:0003723">
    <property type="term" value="F:RNA binding"/>
    <property type="evidence" value="ECO:0007669"/>
    <property type="project" value="InterPro"/>
</dbReference>
<dbReference type="KEGG" id="dmr:Deima_1783"/>
<dbReference type="STRING" id="709986.Deima_1783"/>
<dbReference type="SUPFAM" id="SSF75217">
    <property type="entry name" value="alpha/beta knot"/>
    <property type="match status" value="1"/>
</dbReference>
<protein>
    <submittedName>
        <fullName evidence="6">tRNA/rRNA methyltransferase (SpoU)</fullName>
    </submittedName>
</protein>
<feature type="domain" description="MRM3-like substrate binding" evidence="5">
    <location>
        <begin position="13"/>
        <end position="100"/>
    </location>
</feature>
<evidence type="ECO:0000259" key="5">
    <source>
        <dbReference type="Pfam" id="PF22435"/>
    </source>
</evidence>
<evidence type="ECO:0000256" key="3">
    <source>
        <dbReference type="ARBA" id="ARBA00022679"/>
    </source>
</evidence>
<feature type="domain" description="tRNA/rRNA methyltransferase SpoU type" evidence="4">
    <location>
        <begin position="117"/>
        <end position="255"/>
    </location>
</feature>
<organism evidence="6 7">
    <name type="scientific">Deinococcus maricopensis (strain DSM 21211 / LMG 22137 / NRRL B-23946 / LB-34)</name>
    <dbReference type="NCBI Taxonomy" id="709986"/>
    <lineage>
        <taxon>Bacteria</taxon>
        <taxon>Thermotogati</taxon>
        <taxon>Deinococcota</taxon>
        <taxon>Deinococci</taxon>
        <taxon>Deinococcales</taxon>
        <taxon>Deinococcaceae</taxon>
        <taxon>Deinococcus</taxon>
    </lineage>
</organism>
<keyword evidence="3 6" id="KW-0808">Transferase</keyword>
<evidence type="ECO:0000256" key="1">
    <source>
        <dbReference type="ARBA" id="ARBA00007228"/>
    </source>
</evidence>
<dbReference type="InterPro" id="IPR029028">
    <property type="entry name" value="Alpha/beta_knot_MTases"/>
</dbReference>
<dbReference type="InterPro" id="IPR053888">
    <property type="entry name" value="MRM3-like_sub_bind"/>
</dbReference>
<dbReference type="GO" id="GO:0008173">
    <property type="term" value="F:RNA methyltransferase activity"/>
    <property type="evidence" value="ECO:0007669"/>
    <property type="project" value="InterPro"/>
</dbReference>
<dbReference type="Gene3D" id="3.30.1330.30">
    <property type="match status" value="1"/>
</dbReference>
<accession>E8U8P2</accession>
<dbReference type="InterPro" id="IPR001537">
    <property type="entry name" value="SpoU_MeTrfase"/>
</dbReference>
<evidence type="ECO:0000256" key="2">
    <source>
        <dbReference type="ARBA" id="ARBA00022603"/>
    </source>
</evidence>
<dbReference type="Pfam" id="PF00588">
    <property type="entry name" value="SpoU_methylase"/>
    <property type="match status" value="1"/>
</dbReference>
<name>E8U8P2_DEIML</name>
<dbReference type="EMBL" id="CP002454">
    <property type="protein sequence ID" value="ADV67431.1"/>
    <property type="molecule type" value="Genomic_DNA"/>
</dbReference>
<dbReference type="GO" id="GO:0032259">
    <property type="term" value="P:methylation"/>
    <property type="evidence" value="ECO:0007669"/>
    <property type="project" value="UniProtKB-KW"/>
</dbReference>
<evidence type="ECO:0000313" key="7">
    <source>
        <dbReference type="Proteomes" id="UP000008635"/>
    </source>
</evidence>
<dbReference type="InterPro" id="IPR029064">
    <property type="entry name" value="Ribosomal_eL30-like_sf"/>
</dbReference>
<dbReference type="eggNOG" id="COG0566">
    <property type="taxonomic scope" value="Bacteria"/>
</dbReference>
<dbReference type="GO" id="GO:0006396">
    <property type="term" value="P:RNA processing"/>
    <property type="evidence" value="ECO:0007669"/>
    <property type="project" value="InterPro"/>
</dbReference>
<proteinExistence type="inferred from homology"/>
<dbReference type="PANTHER" id="PTHR43191:SF2">
    <property type="entry name" value="RRNA METHYLTRANSFERASE 3, MITOCHONDRIAL"/>
    <property type="match status" value="1"/>
</dbReference>
<dbReference type="PANTHER" id="PTHR43191">
    <property type="entry name" value="RRNA METHYLTRANSFERASE 3"/>
    <property type="match status" value="1"/>
</dbReference>
<dbReference type="Proteomes" id="UP000008635">
    <property type="component" value="Chromosome"/>
</dbReference>
<dbReference type="Gene3D" id="3.40.1280.10">
    <property type="match status" value="1"/>
</dbReference>
<dbReference type="Pfam" id="PF22435">
    <property type="entry name" value="MRM3-like_sub_bind"/>
    <property type="match status" value="1"/>
</dbReference>
<keyword evidence="7" id="KW-1185">Reference proteome</keyword>
<reference evidence="6 7" key="1">
    <citation type="journal article" date="2011" name="Stand. Genomic Sci.">
        <title>Complete genome sequence of Deinococcus maricopensis type strain (LB-34).</title>
        <authorList>
            <person name="Pukall R."/>
            <person name="Zeytun A."/>
            <person name="Lucas S."/>
            <person name="Lapidus A."/>
            <person name="Hammon N."/>
            <person name="Deshpande S."/>
            <person name="Nolan M."/>
            <person name="Cheng J.F."/>
            <person name="Pitluck S."/>
            <person name="Liolios K."/>
            <person name="Pagani I."/>
            <person name="Mikhailova N."/>
            <person name="Ivanova N."/>
            <person name="Mavromatis K."/>
            <person name="Pati A."/>
            <person name="Tapia R."/>
            <person name="Han C."/>
            <person name="Goodwin L."/>
            <person name="Chen A."/>
            <person name="Palaniappan K."/>
            <person name="Land M."/>
            <person name="Hauser L."/>
            <person name="Chang Y.J."/>
            <person name="Jeffries C.D."/>
            <person name="Brambilla E.M."/>
            <person name="Rohde M."/>
            <person name="Goker M."/>
            <person name="Detter J.C."/>
            <person name="Woyke T."/>
            <person name="Bristow J."/>
            <person name="Eisen J.A."/>
            <person name="Markowitz V."/>
            <person name="Hugenholtz P."/>
            <person name="Kyrpides N.C."/>
            <person name="Klenk H.P."/>
        </authorList>
    </citation>
    <scope>NUCLEOTIDE SEQUENCE [LARGE SCALE GENOMIC DNA]</scope>
    <source>
        <strain evidence="7">DSM 21211 / LMG 22137 / NRRL B-23946 / LB-34</strain>
    </source>
</reference>
<dbReference type="RefSeq" id="WP_013556936.1">
    <property type="nucleotide sequence ID" value="NC_014958.1"/>
</dbReference>
<sequence>MQSIAREISSVQNPEVKRLTRLRERRARTQERAFLIEGARELERAAQGGVPLRTLYMCEELFSPDAHQALPALHAPDRVHLSRAAFEKASVRENPDGLLAVADLPARPAPDLPHDALLLVLVGVEKPGNVGALLRSADGVGADAVLVVGGVDLENPNVIRASQGSVFTQTLFTLPEADALPWLRAQGFRVAAITPDGAQNYWDADLTGRVAVCLGAEHAGLPAAWREHPDLKLAIPMRGAADSLNVSTAGALVLYEALRQRGPREQ</sequence>